<dbReference type="PANTHER" id="PTHR11733">
    <property type="entry name" value="ZINC METALLOPROTEASE FAMILY M13 NEPRILYSIN-RELATED"/>
    <property type="match status" value="1"/>
</dbReference>
<keyword evidence="2" id="KW-0812">Transmembrane</keyword>
<evidence type="ECO:0000313" key="6">
    <source>
        <dbReference type="WBParaSite" id="TCNE_0001086101-mRNA-1"/>
    </source>
</evidence>
<dbReference type="GO" id="GO:0005886">
    <property type="term" value="C:plasma membrane"/>
    <property type="evidence" value="ECO:0007669"/>
    <property type="project" value="TreeGrafter"/>
</dbReference>
<evidence type="ECO:0000256" key="1">
    <source>
        <dbReference type="ARBA" id="ARBA00007357"/>
    </source>
</evidence>
<dbReference type="GO" id="GO:0016485">
    <property type="term" value="P:protein processing"/>
    <property type="evidence" value="ECO:0007669"/>
    <property type="project" value="TreeGrafter"/>
</dbReference>
<dbReference type="Gene3D" id="1.10.1380.10">
    <property type="entry name" value="Neutral endopeptidase , domain2"/>
    <property type="match status" value="1"/>
</dbReference>
<evidence type="ECO:0000313" key="4">
    <source>
        <dbReference type="EMBL" id="VDM42182.1"/>
    </source>
</evidence>
<gene>
    <name evidence="4" type="ORF">TCNE_LOCUS10861</name>
</gene>
<organism evidence="5 6">
    <name type="scientific">Toxocara canis</name>
    <name type="common">Canine roundworm</name>
    <dbReference type="NCBI Taxonomy" id="6265"/>
    <lineage>
        <taxon>Eukaryota</taxon>
        <taxon>Metazoa</taxon>
        <taxon>Ecdysozoa</taxon>
        <taxon>Nematoda</taxon>
        <taxon>Chromadorea</taxon>
        <taxon>Rhabditida</taxon>
        <taxon>Spirurina</taxon>
        <taxon>Ascaridomorpha</taxon>
        <taxon>Ascaridoidea</taxon>
        <taxon>Toxocaridae</taxon>
        <taxon>Toxocara</taxon>
    </lineage>
</organism>
<dbReference type="Pfam" id="PF05649">
    <property type="entry name" value="Peptidase_M13_N"/>
    <property type="match status" value="1"/>
</dbReference>
<protein>
    <submittedName>
        <fullName evidence="6">Peptidase_M13_N domain-containing protein</fullName>
    </submittedName>
</protein>
<sequence length="223" mass="26343">ILYFSKRHSDDNSAYYNLHTVAELQKLAPSVNWRRLLWGTFPESMHPEVDLDTLLINVRNPEIIVQIDNLITSVSEQELFDYMQWKVVLGREKYLDSRYRDAKIVRFYHVLFGTSAAKPMWYSCVGRVLQSFPDIANHYYVLNFFDDSSRNAVHELVNNVRDAFSDLIWENTWMDTETKEAASRKVKSIPFSYMLFFRLLQTTPFSGFFLFFFTGEKKKGKKN</sequence>
<reference evidence="6" key="1">
    <citation type="submission" date="2016-06" db="UniProtKB">
        <authorList>
            <consortium name="WormBaseParasite"/>
        </authorList>
    </citation>
    <scope>IDENTIFICATION</scope>
</reference>
<dbReference type="InterPro" id="IPR008753">
    <property type="entry name" value="Peptidase_M13_N"/>
</dbReference>
<dbReference type="PANTHER" id="PTHR11733:SF167">
    <property type="entry name" value="FI17812P1-RELATED"/>
    <property type="match status" value="1"/>
</dbReference>
<evidence type="ECO:0000259" key="3">
    <source>
        <dbReference type="Pfam" id="PF05649"/>
    </source>
</evidence>
<dbReference type="SUPFAM" id="SSF55486">
    <property type="entry name" value="Metalloproteases ('zincins'), catalytic domain"/>
    <property type="match status" value="1"/>
</dbReference>
<dbReference type="Proteomes" id="UP000050794">
    <property type="component" value="Unassembled WGS sequence"/>
</dbReference>
<accession>A0A183UQU1</accession>
<evidence type="ECO:0000256" key="2">
    <source>
        <dbReference type="SAM" id="Phobius"/>
    </source>
</evidence>
<dbReference type="PROSITE" id="PS51885">
    <property type="entry name" value="NEPRILYSIN"/>
    <property type="match status" value="1"/>
</dbReference>
<keyword evidence="5" id="KW-1185">Reference proteome</keyword>
<dbReference type="EMBL" id="UYWY01020643">
    <property type="protein sequence ID" value="VDM42182.1"/>
    <property type="molecule type" value="Genomic_DNA"/>
</dbReference>
<reference evidence="4 5" key="2">
    <citation type="submission" date="2018-11" db="EMBL/GenBank/DDBJ databases">
        <authorList>
            <consortium name="Pathogen Informatics"/>
        </authorList>
    </citation>
    <scope>NUCLEOTIDE SEQUENCE [LARGE SCALE GENOMIC DNA]</scope>
</reference>
<feature type="transmembrane region" description="Helical" evidence="2">
    <location>
        <begin position="191"/>
        <end position="213"/>
    </location>
</feature>
<dbReference type="InterPro" id="IPR000718">
    <property type="entry name" value="Peptidase_M13"/>
</dbReference>
<name>A0A183UQU1_TOXCA</name>
<keyword evidence="2" id="KW-0472">Membrane</keyword>
<dbReference type="InterPro" id="IPR042089">
    <property type="entry name" value="Peptidase_M13_dom_2"/>
</dbReference>
<keyword evidence="2" id="KW-1133">Transmembrane helix</keyword>
<dbReference type="GO" id="GO:0004222">
    <property type="term" value="F:metalloendopeptidase activity"/>
    <property type="evidence" value="ECO:0007669"/>
    <property type="project" value="InterPro"/>
</dbReference>
<dbReference type="WBParaSite" id="TCNE_0001086101-mRNA-1">
    <property type="protein sequence ID" value="TCNE_0001086101-mRNA-1"/>
    <property type="gene ID" value="TCNE_0001086101"/>
</dbReference>
<proteinExistence type="inferred from homology"/>
<evidence type="ECO:0000313" key="5">
    <source>
        <dbReference type="Proteomes" id="UP000050794"/>
    </source>
</evidence>
<comment type="similarity">
    <text evidence="1">Belongs to the peptidase M13 family.</text>
</comment>
<feature type="domain" description="Peptidase M13 N-terminal" evidence="3">
    <location>
        <begin position="6"/>
        <end position="189"/>
    </location>
</feature>
<dbReference type="AlphaFoldDB" id="A0A183UQU1"/>